<evidence type="ECO:0000313" key="2">
    <source>
        <dbReference type="EMBL" id="KAK0611974.1"/>
    </source>
</evidence>
<dbReference type="InterPro" id="IPR012312">
    <property type="entry name" value="Hemerythrin-like"/>
</dbReference>
<proteinExistence type="predicted"/>
<dbReference type="InterPro" id="IPR053206">
    <property type="entry name" value="Dimeric_xanthone_biosynth"/>
</dbReference>
<protein>
    <recommendedName>
        <fullName evidence="1">Hemerythrin-like domain-containing protein</fullName>
    </recommendedName>
</protein>
<gene>
    <name evidence="2" type="ORF">B0T14DRAFT_441033</name>
</gene>
<comment type="caution">
    <text evidence="2">The sequence shown here is derived from an EMBL/GenBank/DDBJ whole genome shotgun (WGS) entry which is preliminary data.</text>
</comment>
<evidence type="ECO:0000313" key="3">
    <source>
        <dbReference type="Proteomes" id="UP001175000"/>
    </source>
</evidence>
<name>A0AA39TLR9_9PEZI</name>
<organism evidence="2 3">
    <name type="scientific">Immersiella caudata</name>
    <dbReference type="NCBI Taxonomy" id="314043"/>
    <lineage>
        <taxon>Eukaryota</taxon>
        <taxon>Fungi</taxon>
        <taxon>Dikarya</taxon>
        <taxon>Ascomycota</taxon>
        <taxon>Pezizomycotina</taxon>
        <taxon>Sordariomycetes</taxon>
        <taxon>Sordariomycetidae</taxon>
        <taxon>Sordariales</taxon>
        <taxon>Lasiosphaeriaceae</taxon>
        <taxon>Immersiella</taxon>
    </lineage>
</organism>
<dbReference type="Pfam" id="PF01814">
    <property type="entry name" value="Hemerythrin"/>
    <property type="match status" value="1"/>
</dbReference>
<dbReference type="CDD" id="cd12108">
    <property type="entry name" value="Hr-like"/>
    <property type="match status" value="1"/>
</dbReference>
<sequence length="259" mass="28788">MPTHADHPYPLIPTPSSAKFQDPTLGKADLFTSLASDMALVHNLIIRSINSIALQAPHITPPDMLPFCRYILTFYSFLHIHHTSEEDSFFPAVEKMAGEKGVMDVNVEQHKVFEKGVEELRGYVEGVLAGREEWNGGKVVGLVEGFGGSLVKHLGEEIATLERLRRFGEGRMEGVVKLAEKEAERSMVQMGLAGIVWAMGHIDKEYEGGMWASWPPAPGPVKFLTENLLWRLYPGLVKFAACDSHGKMKTLYAVPERES</sequence>
<dbReference type="PANTHER" id="PTHR38048">
    <property type="entry name" value="EXPRESSED PROTEIN"/>
    <property type="match status" value="1"/>
</dbReference>
<dbReference type="PANTHER" id="PTHR38048:SF2">
    <property type="entry name" value="HEMERYTHRIN-LIKE DOMAIN-CONTAINING PROTEIN"/>
    <property type="match status" value="1"/>
</dbReference>
<feature type="domain" description="Hemerythrin-like" evidence="1">
    <location>
        <begin position="64"/>
        <end position="158"/>
    </location>
</feature>
<dbReference type="AlphaFoldDB" id="A0AA39TLR9"/>
<dbReference type="Gene3D" id="1.20.120.520">
    <property type="entry name" value="nmb1532 protein domain like"/>
    <property type="match status" value="1"/>
</dbReference>
<dbReference type="Proteomes" id="UP001175000">
    <property type="component" value="Unassembled WGS sequence"/>
</dbReference>
<dbReference type="EMBL" id="JAULSU010000007">
    <property type="protein sequence ID" value="KAK0611974.1"/>
    <property type="molecule type" value="Genomic_DNA"/>
</dbReference>
<accession>A0AA39TLR9</accession>
<keyword evidence="3" id="KW-1185">Reference proteome</keyword>
<evidence type="ECO:0000259" key="1">
    <source>
        <dbReference type="Pfam" id="PF01814"/>
    </source>
</evidence>
<reference evidence="2" key="1">
    <citation type="submission" date="2023-06" db="EMBL/GenBank/DDBJ databases">
        <title>Genome-scale phylogeny and comparative genomics of the fungal order Sordariales.</title>
        <authorList>
            <consortium name="Lawrence Berkeley National Laboratory"/>
            <person name="Hensen N."/>
            <person name="Bonometti L."/>
            <person name="Westerberg I."/>
            <person name="Brannstrom I.O."/>
            <person name="Guillou S."/>
            <person name="Cros-Aarteil S."/>
            <person name="Calhoun S."/>
            <person name="Haridas S."/>
            <person name="Kuo A."/>
            <person name="Mondo S."/>
            <person name="Pangilinan J."/>
            <person name="Riley R."/>
            <person name="Labutti K."/>
            <person name="Andreopoulos B."/>
            <person name="Lipzen A."/>
            <person name="Chen C."/>
            <person name="Yanf M."/>
            <person name="Daum C."/>
            <person name="Ng V."/>
            <person name="Clum A."/>
            <person name="Steindorff A."/>
            <person name="Ohm R."/>
            <person name="Martin F."/>
            <person name="Silar P."/>
            <person name="Natvig D."/>
            <person name="Lalanne C."/>
            <person name="Gautier V."/>
            <person name="Ament-Velasquez S.L."/>
            <person name="Kruys A."/>
            <person name="Hutchinson M.I."/>
            <person name="Powell A.J."/>
            <person name="Barry K."/>
            <person name="Miller A.N."/>
            <person name="Grigoriev I.V."/>
            <person name="Debuchy R."/>
            <person name="Gladieux P."/>
            <person name="Thoren M.H."/>
            <person name="Johannesson H."/>
        </authorList>
    </citation>
    <scope>NUCLEOTIDE SEQUENCE</scope>
    <source>
        <strain evidence="2">CBS 606.72</strain>
    </source>
</reference>